<evidence type="ECO:0000313" key="3">
    <source>
        <dbReference type="Proteomes" id="UP000198284"/>
    </source>
</evidence>
<dbReference type="Proteomes" id="UP000198284">
    <property type="component" value="Unassembled WGS sequence"/>
</dbReference>
<keyword evidence="3" id="KW-1185">Reference proteome</keyword>
<dbReference type="InterPro" id="IPR023753">
    <property type="entry name" value="FAD/NAD-binding_dom"/>
</dbReference>
<organism evidence="2 3">
    <name type="scientific">Noviherbaspirillum humi</name>
    <dbReference type="NCBI Taxonomy" id="1688639"/>
    <lineage>
        <taxon>Bacteria</taxon>
        <taxon>Pseudomonadati</taxon>
        <taxon>Pseudomonadota</taxon>
        <taxon>Betaproteobacteria</taxon>
        <taxon>Burkholderiales</taxon>
        <taxon>Oxalobacteraceae</taxon>
        <taxon>Noviherbaspirillum</taxon>
    </lineage>
</organism>
<dbReference type="GO" id="GO:0016491">
    <property type="term" value="F:oxidoreductase activity"/>
    <property type="evidence" value="ECO:0007669"/>
    <property type="project" value="InterPro"/>
</dbReference>
<dbReference type="InterPro" id="IPR036188">
    <property type="entry name" value="FAD/NAD-bd_sf"/>
</dbReference>
<dbReference type="AlphaFoldDB" id="A0A239I0S5"/>
<proteinExistence type="predicted"/>
<evidence type="ECO:0000259" key="1">
    <source>
        <dbReference type="Pfam" id="PF07992"/>
    </source>
</evidence>
<dbReference type="OrthoDB" id="9786503at2"/>
<gene>
    <name evidence="2" type="ORF">SAMN06265795_10858</name>
</gene>
<accession>A0A239I0S5</accession>
<evidence type="ECO:0000313" key="2">
    <source>
        <dbReference type="EMBL" id="SNS87250.1"/>
    </source>
</evidence>
<protein>
    <submittedName>
        <fullName evidence="2">Pyridine nucleotide-disulphide oxidoreductase</fullName>
    </submittedName>
</protein>
<name>A0A239I0S5_9BURK</name>
<feature type="domain" description="FAD/NAD(P)-binding" evidence="1">
    <location>
        <begin position="5"/>
        <end position="55"/>
    </location>
</feature>
<sequence length="66" mass="6757">MIDVRSELARELGADCDESGNIRVDDHVHTSVPGLYAAGDVVSGLNQIAVATGQAAIAATAIHNSL</sequence>
<dbReference type="RefSeq" id="WP_089399832.1">
    <property type="nucleotide sequence ID" value="NZ_FZOT01000008.1"/>
</dbReference>
<reference evidence="2 3" key="1">
    <citation type="submission" date="2017-06" db="EMBL/GenBank/DDBJ databases">
        <authorList>
            <person name="Kim H.J."/>
            <person name="Triplett B.A."/>
        </authorList>
    </citation>
    <scope>NUCLEOTIDE SEQUENCE [LARGE SCALE GENOMIC DNA]</scope>
    <source>
        <strain evidence="2 3">U15</strain>
    </source>
</reference>
<dbReference type="Pfam" id="PF07992">
    <property type="entry name" value="Pyr_redox_2"/>
    <property type="match status" value="1"/>
</dbReference>
<dbReference type="SUPFAM" id="SSF51905">
    <property type="entry name" value="FAD/NAD(P)-binding domain"/>
    <property type="match status" value="1"/>
</dbReference>
<dbReference type="EMBL" id="FZOT01000008">
    <property type="protein sequence ID" value="SNS87250.1"/>
    <property type="molecule type" value="Genomic_DNA"/>
</dbReference>
<dbReference type="Gene3D" id="3.50.50.60">
    <property type="entry name" value="FAD/NAD(P)-binding domain"/>
    <property type="match status" value="1"/>
</dbReference>